<name>A0AAD7CHW2_MYCRO</name>
<reference evidence="2" key="1">
    <citation type="submission" date="2023-03" db="EMBL/GenBank/DDBJ databases">
        <title>Massive genome expansion in bonnet fungi (Mycena s.s.) driven by repeated elements and novel gene families across ecological guilds.</title>
        <authorList>
            <consortium name="Lawrence Berkeley National Laboratory"/>
            <person name="Harder C.B."/>
            <person name="Miyauchi S."/>
            <person name="Viragh M."/>
            <person name="Kuo A."/>
            <person name="Thoen E."/>
            <person name="Andreopoulos B."/>
            <person name="Lu D."/>
            <person name="Skrede I."/>
            <person name="Drula E."/>
            <person name="Henrissat B."/>
            <person name="Morin E."/>
            <person name="Kohler A."/>
            <person name="Barry K."/>
            <person name="LaButti K."/>
            <person name="Morin E."/>
            <person name="Salamov A."/>
            <person name="Lipzen A."/>
            <person name="Mereny Z."/>
            <person name="Hegedus B."/>
            <person name="Baldrian P."/>
            <person name="Stursova M."/>
            <person name="Weitz H."/>
            <person name="Taylor A."/>
            <person name="Grigoriev I.V."/>
            <person name="Nagy L.G."/>
            <person name="Martin F."/>
            <person name="Kauserud H."/>
        </authorList>
    </citation>
    <scope>NUCLEOTIDE SEQUENCE</scope>
    <source>
        <strain evidence="2">CBHHK067</strain>
    </source>
</reference>
<organism evidence="2 3">
    <name type="scientific">Mycena rosella</name>
    <name type="common">Pink bonnet</name>
    <name type="synonym">Agaricus rosellus</name>
    <dbReference type="NCBI Taxonomy" id="1033263"/>
    <lineage>
        <taxon>Eukaryota</taxon>
        <taxon>Fungi</taxon>
        <taxon>Dikarya</taxon>
        <taxon>Basidiomycota</taxon>
        <taxon>Agaricomycotina</taxon>
        <taxon>Agaricomycetes</taxon>
        <taxon>Agaricomycetidae</taxon>
        <taxon>Agaricales</taxon>
        <taxon>Marasmiineae</taxon>
        <taxon>Mycenaceae</taxon>
        <taxon>Mycena</taxon>
    </lineage>
</organism>
<evidence type="ECO:0000313" key="2">
    <source>
        <dbReference type="EMBL" id="KAJ7649278.1"/>
    </source>
</evidence>
<accession>A0AAD7CHW2</accession>
<protein>
    <submittedName>
        <fullName evidence="2">Uncharacterized protein</fullName>
    </submittedName>
</protein>
<proteinExistence type="predicted"/>
<evidence type="ECO:0000313" key="3">
    <source>
        <dbReference type="Proteomes" id="UP001221757"/>
    </source>
</evidence>
<dbReference type="AlphaFoldDB" id="A0AAD7CHW2"/>
<gene>
    <name evidence="2" type="ORF">B0H17DRAFT_419930</name>
</gene>
<keyword evidence="1" id="KW-0472">Membrane</keyword>
<feature type="transmembrane region" description="Helical" evidence="1">
    <location>
        <begin position="51"/>
        <end position="70"/>
    </location>
</feature>
<keyword evidence="3" id="KW-1185">Reference proteome</keyword>
<keyword evidence="1" id="KW-0812">Transmembrane</keyword>
<dbReference type="Proteomes" id="UP001221757">
    <property type="component" value="Unassembled WGS sequence"/>
</dbReference>
<dbReference type="EMBL" id="JARKIE010000365">
    <property type="protein sequence ID" value="KAJ7649278.1"/>
    <property type="molecule type" value="Genomic_DNA"/>
</dbReference>
<evidence type="ECO:0000256" key="1">
    <source>
        <dbReference type="SAM" id="Phobius"/>
    </source>
</evidence>
<keyword evidence="1" id="KW-1133">Transmembrane helix</keyword>
<sequence length="154" mass="17696">MGCLPSTYKRTRASSACFRSRAEGRFEVCPFASFLLGFLPFLSSLPSPTPPLFVCFTSVFLSLLCSIIIISRASVYSAHRPVTSKRSAKHAFSSPSRRPCIHRRRRGPSMSRCAMPYATRRRCRRLLRGHGLNLYHLYITVRLYIRTYPVYYHP</sequence>
<comment type="caution">
    <text evidence="2">The sequence shown here is derived from an EMBL/GenBank/DDBJ whole genome shotgun (WGS) entry which is preliminary data.</text>
</comment>